<reference evidence="1 2" key="1">
    <citation type="submission" date="2019-09" db="EMBL/GenBank/DDBJ databases">
        <title>Polymorphobacter sp. isolated from a lake in China.</title>
        <authorList>
            <person name="Liu Z."/>
        </authorList>
    </citation>
    <scope>NUCLEOTIDE SEQUENCE [LARGE SCALE GENOMIC DNA]</scope>
    <source>
        <strain evidence="1 2">D40P</strain>
    </source>
</reference>
<dbReference type="Pfam" id="PF05013">
    <property type="entry name" value="FGase"/>
    <property type="match status" value="1"/>
</dbReference>
<comment type="caution">
    <text evidence="1">The sequence shown here is derived from an EMBL/GenBank/DDBJ whole genome shotgun (WGS) entry which is preliminary data.</text>
</comment>
<name>A0A7C9GPL1_9SPHN</name>
<dbReference type="EMBL" id="WIOL01000003">
    <property type="protein sequence ID" value="MQT17615.1"/>
    <property type="molecule type" value="Genomic_DNA"/>
</dbReference>
<dbReference type="Gene3D" id="3.40.630.40">
    <property type="entry name" value="Zn-dependent exopeptidases"/>
    <property type="match status" value="1"/>
</dbReference>
<proteinExistence type="predicted"/>
<evidence type="ECO:0000313" key="1">
    <source>
        <dbReference type="EMBL" id="MQT17615.1"/>
    </source>
</evidence>
<dbReference type="InterPro" id="IPR007709">
    <property type="entry name" value="N-FG_amidohydro"/>
</dbReference>
<organism evidence="1 2">
    <name type="scientific">Sandarakinorhabdus fusca</name>
    <dbReference type="NCBI Taxonomy" id="1439888"/>
    <lineage>
        <taxon>Bacteria</taxon>
        <taxon>Pseudomonadati</taxon>
        <taxon>Pseudomonadota</taxon>
        <taxon>Alphaproteobacteria</taxon>
        <taxon>Sphingomonadales</taxon>
        <taxon>Sphingosinicellaceae</taxon>
        <taxon>Sandarakinorhabdus</taxon>
    </lineage>
</organism>
<dbReference type="GO" id="GO:0016787">
    <property type="term" value="F:hydrolase activity"/>
    <property type="evidence" value="ECO:0007669"/>
    <property type="project" value="UniProtKB-KW"/>
</dbReference>
<evidence type="ECO:0000313" key="2">
    <source>
        <dbReference type="Proteomes" id="UP000481327"/>
    </source>
</evidence>
<keyword evidence="2" id="KW-1185">Reference proteome</keyword>
<sequence length="287" mass="31048">MNDSLQPGFSVTGHCDGRSPLVLASPHSGRDYPPAFLAAARLSLMQLRRTEDGLVDQLLDGIACAPVLRARFARTYLDLNRAADELDPAMFDAPLAIPVRITDRVTAGLGVVPRLAAHGQDIYGRKLAPADAARRVTSLHLPWHRAIADCLDRARRRHGHAILIDCHSMPTPVGIRPPQIVLGDRHGTTAAPALVRLVERHFGSFGWRVARNTPYAGGHTTQTHGDLTAGVHAIQIEIDRSLYMDGASLHPGPGFGRVAEAMHGLARLIVATAPILRLDPPRREAAE</sequence>
<dbReference type="SUPFAM" id="SSF53187">
    <property type="entry name" value="Zn-dependent exopeptidases"/>
    <property type="match status" value="1"/>
</dbReference>
<accession>A0A7C9GPL1</accession>
<keyword evidence="1" id="KW-0378">Hydrolase</keyword>
<protein>
    <submittedName>
        <fullName evidence="1">N-formylglutamate amidohydrolase</fullName>
    </submittedName>
</protein>
<gene>
    <name evidence="1" type="ORF">F3168_10110</name>
</gene>
<dbReference type="Proteomes" id="UP000481327">
    <property type="component" value="Unassembled WGS sequence"/>
</dbReference>
<dbReference type="RefSeq" id="WP_152578059.1">
    <property type="nucleotide sequence ID" value="NZ_JAATJI010000002.1"/>
</dbReference>
<dbReference type="AlphaFoldDB" id="A0A7C9GPL1"/>
<dbReference type="OrthoDB" id="9802050at2"/>